<dbReference type="EMBL" id="JQAT01000008">
    <property type="protein sequence ID" value="KRN27445.1"/>
    <property type="molecule type" value="Genomic_DNA"/>
</dbReference>
<evidence type="ECO:0000256" key="8">
    <source>
        <dbReference type="ARBA" id="ARBA00023010"/>
    </source>
</evidence>
<dbReference type="GO" id="GO:0005886">
    <property type="term" value="C:plasma membrane"/>
    <property type="evidence" value="ECO:0007669"/>
    <property type="project" value="UniProtKB-SubCell"/>
</dbReference>
<dbReference type="SMART" id="SM01323">
    <property type="entry name" value="YajC"/>
    <property type="match status" value="1"/>
</dbReference>
<feature type="transmembrane region" description="Helical" evidence="11">
    <location>
        <begin position="6"/>
        <end position="30"/>
    </location>
</feature>
<keyword evidence="8" id="KW-0811">Translocation</keyword>
<feature type="region of interest" description="Disordered" evidence="10">
    <location>
        <begin position="98"/>
        <end position="136"/>
    </location>
</feature>
<keyword evidence="7 11" id="KW-1133">Transmembrane helix</keyword>
<dbReference type="Proteomes" id="UP000051645">
    <property type="component" value="Unassembled WGS sequence"/>
</dbReference>
<dbReference type="PATRIC" id="fig|81857.3.peg.2147"/>
<evidence type="ECO:0000256" key="6">
    <source>
        <dbReference type="ARBA" id="ARBA00022927"/>
    </source>
</evidence>
<gene>
    <name evidence="12" type="ORF">IV38_GL002097</name>
    <name evidence="13" type="ORF">IV40_GL001353</name>
</gene>
<evidence type="ECO:0000256" key="1">
    <source>
        <dbReference type="ARBA" id="ARBA00004162"/>
    </source>
</evidence>
<evidence type="ECO:0000313" key="13">
    <source>
        <dbReference type="EMBL" id="KRN31358.1"/>
    </source>
</evidence>
<evidence type="ECO:0000256" key="7">
    <source>
        <dbReference type="ARBA" id="ARBA00022989"/>
    </source>
</evidence>
<evidence type="ECO:0000313" key="12">
    <source>
        <dbReference type="EMBL" id="KRN27445.1"/>
    </source>
</evidence>
<evidence type="ECO:0000313" key="15">
    <source>
        <dbReference type="Proteomes" id="UP000051751"/>
    </source>
</evidence>
<protein>
    <recommendedName>
        <fullName evidence="16">Preprotein translocase subunit YajC</fullName>
    </recommendedName>
</protein>
<evidence type="ECO:0000313" key="14">
    <source>
        <dbReference type="Proteomes" id="UP000051645"/>
    </source>
</evidence>
<keyword evidence="9 11" id="KW-0472">Membrane</keyword>
<dbReference type="STRING" id="81857.IV38_GL002097"/>
<sequence>MTSLFAAAAAGGSNMMFIILMIGLFVLMYFTMIRPQKKQQQKHQEMMSQLKKGDAIVTIGGLHGTVDSLNQDAKTVVIDADGVYLTYSLSAVRSVVKAAQPTVSETKKDDQEAAPQDRGYEEDADQESADKDQDQK</sequence>
<organism evidence="12 15">
    <name type="scientific">Lactobacillus selangorensis</name>
    <dbReference type="NCBI Taxonomy" id="81857"/>
    <lineage>
        <taxon>Bacteria</taxon>
        <taxon>Bacillati</taxon>
        <taxon>Bacillota</taxon>
        <taxon>Bacilli</taxon>
        <taxon>Lactobacillales</taxon>
        <taxon>Lactobacillaceae</taxon>
        <taxon>Lactobacillus</taxon>
    </lineage>
</organism>
<dbReference type="NCBIfam" id="TIGR00739">
    <property type="entry name" value="yajC"/>
    <property type="match status" value="1"/>
</dbReference>
<keyword evidence="5 11" id="KW-0812">Transmembrane</keyword>
<proteinExistence type="inferred from homology"/>
<evidence type="ECO:0000256" key="2">
    <source>
        <dbReference type="ARBA" id="ARBA00006742"/>
    </source>
</evidence>
<reference evidence="14 15" key="1">
    <citation type="journal article" date="2015" name="Genome Announc.">
        <title>Expanding the biotechnology potential of lactobacilli through comparative genomics of 213 strains and associated genera.</title>
        <authorList>
            <person name="Sun Z."/>
            <person name="Harris H.M."/>
            <person name="McCann A."/>
            <person name="Guo C."/>
            <person name="Argimon S."/>
            <person name="Zhang W."/>
            <person name="Yang X."/>
            <person name="Jeffery I.B."/>
            <person name="Cooney J.C."/>
            <person name="Kagawa T.F."/>
            <person name="Liu W."/>
            <person name="Song Y."/>
            <person name="Salvetti E."/>
            <person name="Wrobel A."/>
            <person name="Rasinkangas P."/>
            <person name="Parkhill J."/>
            <person name="Rea M.C."/>
            <person name="O'Sullivan O."/>
            <person name="Ritari J."/>
            <person name="Douillard F.P."/>
            <person name="Paul Ross R."/>
            <person name="Yang R."/>
            <person name="Briner A.E."/>
            <person name="Felis G.E."/>
            <person name="de Vos W.M."/>
            <person name="Barrangou R."/>
            <person name="Klaenhammer T.R."/>
            <person name="Caufield P.W."/>
            <person name="Cui Y."/>
            <person name="Zhang H."/>
            <person name="O'Toole P.W."/>
        </authorList>
    </citation>
    <scope>NUCLEOTIDE SEQUENCE [LARGE SCALE GENOMIC DNA]</scope>
    <source>
        <strain evidence="12 15">ATCC BAA-66</strain>
        <strain evidence="13 14">DSM 13344</strain>
    </source>
</reference>
<evidence type="ECO:0000256" key="11">
    <source>
        <dbReference type="SAM" id="Phobius"/>
    </source>
</evidence>
<comment type="subcellular location">
    <subcellularLocation>
        <location evidence="1">Cell membrane</location>
        <topology evidence="1">Single-pass membrane protein</topology>
    </subcellularLocation>
</comment>
<keyword evidence="3" id="KW-0813">Transport</keyword>
<evidence type="ECO:0008006" key="16">
    <source>
        <dbReference type="Google" id="ProtNLM"/>
    </source>
</evidence>
<dbReference type="PRINTS" id="PR01853">
    <property type="entry name" value="YAJCTRNLCASE"/>
</dbReference>
<dbReference type="GO" id="GO:0015031">
    <property type="term" value="P:protein transport"/>
    <property type="evidence" value="ECO:0007669"/>
    <property type="project" value="UniProtKB-KW"/>
</dbReference>
<dbReference type="Proteomes" id="UP000051751">
    <property type="component" value="Unassembled WGS sequence"/>
</dbReference>
<evidence type="ECO:0000256" key="4">
    <source>
        <dbReference type="ARBA" id="ARBA00022475"/>
    </source>
</evidence>
<dbReference type="Pfam" id="PF02699">
    <property type="entry name" value="YajC"/>
    <property type="match status" value="1"/>
</dbReference>
<dbReference type="PANTHER" id="PTHR33909">
    <property type="entry name" value="SEC TRANSLOCON ACCESSORY COMPLEX SUBUNIT YAJC"/>
    <property type="match status" value="1"/>
</dbReference>
<evidence type="ECO:0000256" key="5">
    <source>
        <dbReference type="ARBA" id="ARBA00022692"/>
    </source>
</evidence>
<name>A0A0R2FM60_9LACO</name>
<dbReference type="AlphaFoldDB" id="A0A0R2FM60"/>
<evidence type="ECO:0000256" key="10">
    <source>
        <dbReference type="SAM" id="MobiDB-lite"/>
    </source>
</evidence>
<accession>A0A0R2FM60</accession>
<dbReference type="InterPro" id="IPR003849">
    <property type="entry name" value="Preprotein_translocase_YajC"/>
</dbReference>
<comment type="similarity">
    <text evidence="2">Belongs to the YajC family.</text>
</comment>
<evidence type="ECO:0000256" key="3">
    <source>
        <dbReference type="ARBA" id="ARBA00022448"/>
    </source>
</evidence>
<keyword evidence="14" id="KW-1185">Reference proteome</keyword>
<keyword evidence="6" id="KW-0653">Protein transport</keyword>
<dbReference type="PANTHER" id="PTHR33909:SF1">
    <property type="entry name" value="SEC TRANSLOCON ACCESSORY COMPLEX SUBUNIT YAJC"/>
    <property type="match status" value="1"/>
</dbReference>
<comment type="caution">
    <text evidence="12">The sequence shown here is derived from an EMBL/GenBank/DDBJ whole genome shotgun (WGS) entry which is preliminary data.</text>
</comment>
<dbReference type="EMBL" id="JQAZ01000004">
    <property type="protein sequence ID" value="KRN31358.1"/>
    <property type="molecule type" value="Genomic_DNA"/>
</dbReference>
<evidence type="ECO:0000256" key="9">
    <source>
        <dbReference type="ARBA" id="ARBA00023136"/>
    </source>
</evidence>
<keyword evidence="4" id="KW-1003">Cell membrane</keyword>